<reference evidence="1" key="1">
    <citation type="submission" date="2020-02" db="EMBL/GenBank/DDBJ databases">
        <authorList>
            <person name="Meier V. D."/>
        </authorList>
    </citation>
    <scope>NUCLEOTIDE SEQUENCE</scope>
    <source>
        <strain evidence="1">AVDCRST_MAG77</strain>
    </source>
</reference>
<organism evidence="1">
    <name type="scientific">uncultured Chloroflexota bacterium</name>
    <dbReference type="NCBI Taxonomy" id="166587"/>
    <lineage>
        <taxon>Bacteria</taxon>
        <taxon>Bacillati</taxon>
        <taxon>Chloroflexota</taxon>
        <taxon>environmental samples</taxon>
    </lineage>
</organism>
<gene>
    <name evidence="1" type="ORF">AVDCRST_MAG77-5436</name>
</gene>
<sequence length="71" mass="7804">MCVNSRGVAYYLHGKTVTLQNGRPMPIYAFNRRLNPAAALDTLPEGYRVAEKANNGLPYVVREAPVQSVSP</sequence>
<dbReference type="AlphaFoldDB" id="A0A6J4K9H6"/>
<accession>A0A6J4K9H6</accession>
<dbReference type="EMBL" id="CADCTC010000286">
    <property type="protein sequence ID" value="CAA9299204.1"/>
    <property type="molecule type" value="Genomic_DNA"/>
</dbReference>
<proteinExistence type="predicted"/>
<evidence type="ECO:0000313" key="1">
    <source>
        <dbReference type="EMBL" id="CAA9299204.1"/>
    </source>
</evidence>
<protein>
    <submittedName>
        <fullName evidence="1">Uncharacterized protein</fullName>
    </submittedName>
</protein>
<name>A0A6J4K9H6_9CHLR</name>